<keyword evidence="2" id="KW-0472">Membrane</keyword>
<comment type="caution">
    <text evidence="3">The sequence shown here is derived from an EMBL/GenBank/DDBJ whole genome shotgun (WGS) entry which is preliminary data.</text>
</comment>
<feature type="compositionally biased region" description="Low complexity" evidence="1">
    <location>
        <begin position="350"/>
        <end position="364"/>
    </location>
</feature>
<protein>
    <submittedName>
        <fullName evidence="3">Uncharacterized protein</fullName>
    </submittedName>
</protein>
<accession>A0A443HY60</accession>
<feature type="compositionally biased region" description="Low complexity" evidence="1">
    <location>
        <begin position="311"/>
        <end position="326"/>
    </location>
</feature>
<feature type="compositionally biased region" description="Pro residues" evidence="1">
    <location>
        <begin position="231"/>
        <end position="241"/>
    </location>
</feature>
<keyword evidence="2" id="KW-0812">Transmembrane</keyword>
<dbReference type="EMBL" id="RCNU01000003">
    <property type="protein sequence ID" value="RWQ96684.1"/>
    <property type="molecule type" value="Genomic_DNA"/>
</dbReference>
<feature type="region of interest" description="Disordered" evidence="1">
    <location>
        <begin position="278"/>
        <end position="408"/>
    </location>
</feature>
<keyword evidence="4" id="KW-1185">Reference proteome</keyword>
<feature type="region of interest" description="Disordered" evidence="1">
    <location>
        <begin position="1"/>
        <end position="42"/>
    </location>
</feature>
<evidence type="ECO:0000256" key="1">
    <source>
        <dbReference type="SAM" id="MobiDB-lite"/>
    </source>
</evidence>
<evidence type="ECO:0000313" key="4">
    <source>
        <dbReference type="Proteomes" id="UP000283841"/>
    </source>
</evidence>
<feature type="region of interest" description="Disordered" evidence="1">
    <location>
        <begin position="221"/>
        <end position="248"/>
    </location>
</feature>
<name>A0A443HY60_BYSSP</name>
<evidence type="ECO:0000313" key="3">
    <source>
        <dbReference type="EMBL" id="RWQ96684.1"/>
    </source>
</evidence>
<dbReference type="VEuPathDB" id="FungiDB:C8Q69DRAFT_460770"/>
<evidence type="ECO:0000256" key="2">
    <source>
        <dbReference type="SAM" id="Phobius"/>
    </source>
</evidence>
<feature type="compositionally biased region" description="Acidic residues" evidence="1">
    <location>
        <begin position="1"/>
        <end position="12"/>
    </location>
</feature>
<feature type="transmembrane region" description="Helical" evidence="2">
    <location>
        <begin position="526"/>
        <end position="550"/>
    </location>
</feature>
<dbReference type="AlphaFoldDB" id="A0A443HY60"/>
<dbReference type="Proteomes" id="UP000283841">
    <property type="component" value="Unassembled WGS sequence"/>
</dbReference>
<gene>
    <name evidence="3" type="ORF">C8Q69DRAFT_460770</name>
</gene>
<sequence>MQDDEQDWETIPESDQFSRDTFDTFVGQGAHRSGYADPYTSRLGQAMTGSSLADYSSYGSLAQEETSSWTPFDLPSSPPLPQASPFFHSQRAGPTNTHHPDHQSDMECSASSSDRHFQNTNLLMSHIPPLPATTSYLAGPPRPHSARAYRHPTPLGDSHTNPFCSSPPTIPRGADVCPGRLNLASGQASRVGGTSYSKFSFLDQSHITEEDTDLRSDVHTLGNVSTHSDEGPPPLRTPSPEIPSLHRTLSASSGWVTIQSTHESPAASDMLYRHQILTQTSRSRPGRVGHVEGPPSCGRRVTDSANDVGNAAPGASPKQAAAQSSSTERLIIGSSDEPTLVRSTPGSIYQSIRSRGQKGQSQRRSSNDIELQEWSQRSLGSRNLEATHGKGKDADMATTFSKPSLKRGPSTAALLATRTTFKSSSATSTRRTKRYRTDAEVRERLRVMDNISASDIARPQAAMTFSSTSRFTGDEESVGSYLPWYRSTSGRYVFAEPPRLVPLQFRHSQLSTIANIVPQKRLGRRILVGLTLLFPLGWPVVALIGLGLSWPDCLIRWFSGGDVESFNDRERILARWITLGYTIVLIGATISLFMALFSK</sequence>
<feature type="transmembrane region" description="Helical" evidence="2">
    <location>
        <begin position="576"/>
        <end position="597"/>
    </location>
</feature>
<feature type="compositionally biased region" description="Basic and acidic residues" evidence="1">
    <location>
        <begin position="385"/>
        <end position="395"/>
    </location>
</feature>
<feature type="compositionally biased region" description="Polar residues" evidence="1">
    <location>
        <begin position="57"/>
        <end position="70"/>
    </location>
</feature>
<proteinExistence type="predicted"/>
<keyword evidence="2" id="KW-1133">Transmembrane helix</keyword>
<feature type="region of interest" description="Disordered" evidence="1">
    <location>
        <begin position="57"/>
        <end position="114"/>
    </location>
</feature>
<dbReference type="RefSeq" id="XP_028486329.1">
    <property type="nucleotide sequence ID" value="XM_028630194.1"/>
</dbReference>
<organism evidence="3 4">
    <name type="scientific">Byssochlamys spectabilis</name>
    <name type="common">Paecilomyces variotii</name>
    <dbReference type="NCBI Taxonomy" id="264951"/>
    <lineage>
        <taxon>Eukaryota</taxon>
        <taxon>Fungi</taxon>
        <taxon>Dikarya</taxon>
        <taxon>Ascomycota</taxon>
        <taxon>Pezizomycotina</taxon>
        <taxon>Eurotiomycetes</taxon>
        <taxon>Eurotiomycetidae</taxon>
        <taxon>Eurotiales</taxon>
        <taxon>Thermoascaceae</taxon>
        <taxon>Paecilomyces</taxon>
    </lineage>
</organism>
<reference evidence="3 4" key="1">
    <citation type="journal article" date="2018" name="Front. Microbiol.">
        <title>Genomic and genetic insights into a cosmopolitan fungus, Paecilomyces variotii (Eurotiales).</title>
        <authorList>
            <person name="Urquhart A.S."/>
            <person name="Mondo S.J."/>
            <person name="Makela M.R."/>
            <person name="Hane J.K."/>
            <person name="Wiebenga A."/>
            <person name="He G."/>
            <person name="Mihaltcheva S."/>
            <person name="Pangilinan J."/>
            <person name="Lipzen A."/>
            <person name="Barry K."/>
            <person name="de Vries R.P."/>
            <person name="Grigoriev I.V."/>
            <person name="Idnurm A."/>
        </authorList>
    </citation>
    <scope>NUCLEOTIDE SEQUENCE [LARGE SCALE GENOMIC DNA]</scope>
    <source>
        <strain evidence="3 4">CBS 101075</strain>
    </source>
</reference>
<dbReference type="GeneID" id="39599471"/>